<sequence>MRRHLLRRVGIMLLAATVATTGLAAAAHADPDTGTIAGRFTDAAGNGLPDRRVNVISVPAGIWETTDTDETGAYRIQLPVGAYRVSFAVGAQEQYAPGQVDAALAQIFPLAAAQTVTVDETELPRGAVAGRIVRSDGTPAAGTEVVLRGPGDDYAGYTGTDADGRYRIDVLPGAYQVMIAFDSDHSILQYVPGKRLPAEAQLFTVTAGNVTPVDETLLPTGSASGRFTDAQGNGMSGVDVSFIDEYSGTYSGRTDANGDWRIDELLTGQYSAMFFGWQPSFSQYAYGKTTQAAADRITVTAGQNVVVDDSRLATGSIRITAKDSVTGAPVADFYVQAGTYYTDAVDGVATLPEMPVGTWQPTVYAAGYQPLEQVAPVTVVAGQQAEIELTLVPYGSLRAKVVDAATGAPVAGVCLFTETRTRFRLFEGCAGESGADGEVVLDVAAGTYQVFALPDRASAYGAQWVGLTGGTGSQDQARNVIVAAGQQKDIHKIYMDRKGSVTGVVTGADGAPVAGGHVAVVTPVIGDAGQGRVAIDSQGRYAIDFLGPYAWPLSFQTSTHAFQWSGAAYRRQSAALVPVVAGQTTTFDQQLQLGTLVKVTATGSPAGGFAVAYNNSNGDVAGFVWVQQAGGEAVYRVMGGQQVKLELAGGLPGQGWYGGTDFDSAKTVSIPTTGEKVVVYPYS</sequence>
<dbReference type="EMBL" id="BONI01000091">
    <property type="protein sequence ID" value="GIG10528.1"/>
    <property type="molecule type" value="Genomic_DNA"/>
</dbReference>
<keyword evidence="3" id="KW-1185">Reference proteome</keyword>
<name>A0A8J3L2B7_9ACTN</name>
<gene>
    <name evidence="2" type="ORF">Cco03nite_72280</name>
</gene>
<dbReference type="AlphaFoldDB" id="A0A8J3L2B7"/>
<dbReference type="RefSeq" id="WP_203698498.1">
    <property type="nucleotide sequence ID" value="NZ_BAAALC010000003.1"/>
</dbReference>
<feature type="chain" id="PRO_5039196651" description="Alpha-amylase" evidence="1">
    <location>
        <begin position="30"/>
        <end position="683"/>
    </location>
</feature>
<evidence type="ECO:0000313" key="3">
    <source>
        <dbReference type="Proteomes" id="UP000630887"/>
    </source>
</evidence>
<dbReference type="InterPro" id="IPR013784">
    <property type="entry name" value="Carb-bd-like_fold"/>
</dbReference>
<evidence type="ECO:0000256" key="1">
    <source>
        <dbReference type="SAM" id="SignalP"/>
    </source>
</evidence>
<evidence type="ECO:0008006" key="4">
    <source>
        <dbReference type="Google" id="ProtNLM"/>
    </source>
</evidence>
<dbReference type="Proteomes" id="UP000630887">
    <property type="component" value="Unassembled WGS sequence"/>
</dbReference>
<dbReference type="GO" id="GO:0030246">
    <property type="term" value="F:carbohydrate binding"/>
    <property type="evidence" value="ECO:0007669"/>
    <property type="project" value="InterPro"/>
</dbReference>
<feature type="signal peptide" evidence="1">
    <location>
        <begin position="1"/>
        <end position="29"/>
    </location>
</feature>
<protein>
    <recommendedName>
        <fullName evidence="4">Alpha-amylase</fullName>
    </recommendedName>
</protein>
<dbReference type="Pfam" id="PF13620">
    <property type="entry name" value="CarboxypepD_reg"/>
    <property type="match status" value="2"/>
</dbReference>
<keyword evidence="1" id="KW-0732">Signal</keyword>
<proteinExistence type="predicted"/>
<comment type="caution">
    <text evidence="2">The sequence shown here is derived from an EMBL/GenBank/DDBJ whole genome shotgun (WGS) entry which is preliminary data.</text>
</comment>
<dbReference type="Gene3D" id="2.60.40.1120">
    <property type="entry name" value="Carboxypeptidase-like, regulatory domain"/>
    <property type="match status" value="4"/>
</dbReference>
<dbReference type="SUPFAM" id="SSF49452">
    <property type="entry name" value="Starch-binding domain-like"/>
    <property type="match status" value="4"/>
</dbReference>
<reference evidence="2 3" key="1">
    <citation type="submission" date="2021-01" db="EMBL/GenBank/DDBJ databases">
        <title>Whole genome shotgun sequence of Catellatospora coxensis NBRC 107359.</title>
        <authorList>
            <person name="Komaki H."/>
            <person name="Tamura T."/>
        </authorList>
    </citation>
    <scope>NUCLEOTIDE SEQUENCE [LARGE SCALE GENOMIC DNA]</scope>
    <source>
        <strain evidence="2 3">NBRC 107359</strain>
    </source>
</reference>
<evidence type="ECO:0000313" key="2">
    <source>
        <dbReference type="EMBL" id="GIG10528.1"/>
    </source>
</evidence>
<organism evidence="2 3">
    <name type="scientific">Catellatospora coxensis</name>
    <dbReference type="NCBI Taxonomy" id="310354"/>
    <lineage>
        <taxon>Bacteria</taxon>
        <taxon>Bacillati</taxon>
        <taxon>Actinomycetota</taxon>
        <taxon>Actinomycetes</taxon>
        <taxon>Micromonosporales</taxon>
        <taxon>Micromonosporaceae</taxon>
        <taxon>Catellatospora</taxon>
    </lineage>
</organism>
<accession>A0A8J3L2B7</accession>